<evidence type="ECO:0000259" key="1">
    <source>
        <dbReference type="Pfam" id="PF00005"/>
    </source>
</evidence>
<feature type="non-terminal residue" evidence="3">
    <location>
        <position position="90"/>
    </location>
</feature>
<dbReference type="Gene3D" id="3.40.50.300">
    <property type="entry name" value="P-loop containing nucleotide triphosphate hydrolases"/>
    <property type="match status" value="1"/>
</dbReference>
<evidence type="ECO:0000313" key="2">
    <source>
        <dbReference type="Proteomes" id="UP000085678"/>
    </source>
</evidence>
<dbReference type="GeneID" id="112041951"/>
<dbReference type="AlphaFoldDB" id="A0A2R2MMU5"/>
<dbReference type="RefSeq" id="XP_023931519.1">
    <property type="nucleotide sequence ID" value="XM_024075751.1"/>
</dbReference>
<dbReference type="GO" id="GO:0005524">
    <property type="term" value="F:ATP binding"/>
    <property type="evidence" value="ECO:0007669"/>
    <property type="project" value="InterPro"/>
</dbReference>
<dbReference type="Proteomes" id="UP000085678">
    <property type="component" value="Unplaced"/>
</dbReference>
<keyword evidence="2" id="KW-1185">Reference proteome</keyword>
<dbReference type="KEGG" id="lak:112041951"/>
<dbReference type="OrthoDB" id="6150516at2759"/>
<gene>
    <name evidence="3" type="primary">LOC112041951</name>
</gene>
<evidence type="ECO:0000313" key="3">
    <source>
        <dbReference type="RefSeq" id="XP_023931519.1"/>
    </source>
</evidence>
<dbReference type="GO" id="GO:0016887">
    <property type="term" value="F:ATP hydrolysis activity"/>
    <property type="evidence" value="ECO:0007669"/>
    <property type="project" value="InterPro"/>
</dbReference>
<dbReference type="PANTHER" id="PTHR43038:SF3">
    <property type="entry name" value="ABC TRANSPORTER G FAMILY MEMBER 20 ISOFORM X1"/>
    <property type="match status" value="1"/>
</dbReference>
<name>A0A2R2MMU5_LINAN</name>
<proteinExistence type="predicted"/>
<sequence>MAQDAVEVRSVYKRYGSKRNGVQALQDCSLTVPQGCIYGLLGPSGSGKTTLLRALVGRLAVDAGHVTVLGQKPGARGHEVPGKLIGYMPQ</sequence>
<dbReference type="SUPFAM" id="SSF52540">
    <property type="entry name" value="P-loop containing nucleoside triphosphate hydrolases"/>
    <property type="match status" value="1"/>
</dbReference>
<reference evidence="3" key="1">
    <citation type="submission" date="2025-08" db="UniProtKB">
        <authorList>
            <consortium name="RefSeq"/>
        </authorList>
    </citation>
    <scope>IDENTIFICATION</scope>
    <source>
        <tissue evidence="3">Gonads</tissue>
    </source>
</reference>
<dbReference type="InterPro" id="IPR003439">
    <property type="entry name" value="ABC_transporter-like_ATP-bd"/>
</dbReference>
<dbReference type="Pfam" id="PF00005">
    <property type="entry name" value="ABC_tran"/>
    <property type="match status" value="1"/>
</dbReference>
<dbReference type="PANTHER" id="PTHR43038">
    <property type="entry name" value="ATP-BINDING CASSETTE, SUB-FAMILY H, MEMBER 1"/>
    <property type="match status" value="1"/>
</dbReference>
<dbReference type="InterPro" id="IPR027417">
    <property type="entry name" value="P-loop_NTPase"/>
</dbReference>
<protein>
    <submittedName>
        <fullName evidence="3">Uncharacterized protein LOC112041951</fullName>
    </submittedName>
</protein>
<feature type="domain" description="ABC transporter" evidence="1">
    <location>
        <begin position="25"/>
        <end position="90"/>
    </location>
</feature>
<accession>A0A2R2MMU5</accession>
<organism evidence="2 3">
    <name type="scientific">Lingula anatina</name>
    <name type="common">Brachiopod</name>
    <name type="synonym">Lingula unguis</name>
    <dbReference type="NCBI Taxonomy" id="7574"/>
    <lineage>
        <taxon>Eukaryota</taxon>
        <taxon>Metazoa</taxon>
        <taxon>Spiralia</taxon>
        <taxon>Lophotrochozoa</taxon>
        <taxon>Brachiopoda</taxon>
        <taxon>Linguliformea</taxon>
        <taxon>Lingulata</taxon>
        <taxon>Lingulida</taxon>
        <taxon>Linguloidea</taxon>
        <taxon>Lingulidae</taxon>
        <taxon>Lingula</taxon>
    </lineage>
</organism>
<dbReference type="InParanoid" id="A0A2R2MMU5"/>